<dbReference type="InterPro" id="IPR000150">
    <property type="entry name" value="Cof"/>
</dbReference>
<reference evidence="1 2" key="1">
    <citation type="submission" date="2020-10" db="EMBL/GenBank/DDBJ databases">
        <title>ChiBAC.</title>
        <authorList>
            <person name="Zenner C."/>
            <person name="Hitch T.C.A."/>
            <person name="Clavel T."/>
        </authorList>
    </citation>
    <scope>NUCLEOTIDE SEQUENCE [LARGE SCALE GENOMIC DNA]</scope>
    <source>
        <strain evidence="1 2">DSM 108991</strain>
    </source>
</reference>
<dbReference type="CDD" id="cd07516">
    <property type="entry name" value="HAD_Pase"/>
    <property type="match status" value="1"/>
</dbReference>
<keyword evidence="2" id="KW-1185">Reference proteome</keyword>
<organism evidence="1 2">
    <name type="scientific">Claveliimonas monacensis</name>
    <dbReference type="NCBI Taxonomy" id="2779351"/>
    <lineage>
        <taxon>Bacteria</taxon>
        <taxon>Bacillati</taxon>
        <taxon>Bacillota</taxon>
        <taxon>Clostridia</taxon>
        <taxon>Lachnospirales</taxon>
        <taxon>Lachnospiraceae</taxon>
        <taxon>Claveliimonas</taxon>
    </lineage>
</organism>
<dbReference type="GO" id="GO:0016787">
    <property type="term" value="F:hydrolase activity"/>
    <property type="evidence" value="ECO:0007669"/>
    <property type="project" value="UniProtKB-KW"/>
</dbReference>
<evidence type="ECO:0000313" key="2">
    <source>
        <dbReference type="Proteomes" id="UP000758652"/>
    </source>
</evidence>
<dbReference type="InterPro" id="IPR006379">
    <property type="entry name" value="HAD-SF_hydro_IIB"/>
</dbReference>
<dbReference type="Gene3D" id="3.40.50.1000">
    <property type="entry name" value="HAD superfamily/HAD-like"/>
    <property type="match status" value="1"/>
</dbReference>
<dbReference type="Pfam" id="PF08282">
    <property type="entry name" value="Hydrolase_3"/>
    <property type="match status" value="1"/>
</dbReference>
<dbReference type="NCBIfam" id="TIGR01484">
    <property type="entry name" value="HAD-SF-IIB"/>
    <property type="match status" value="1"/>
</dbReference>
<proteinExistence type="predicted"/>
<dbReference type="SFLD" id="SFLDS00003">
    <property type="entry name" value="Haloacid_Dehalogenase"/>
    <property type="match status" value="1"/>
</dbReference>
<dbReference type="Gene3D" id="3.30.1240.10">
    <property type="match status" value="1"/>
</dbReference>
<dbReference type="PANTHER" id="PTHR10000:SF8">
    <property type="entry name" value="HAD SUPERFAMILY HYDROLASE-LIKE, TYPE 3"/>
    <property type="match status" value="1"/>
</dbReference>
<dbReference type="Proteomes" id="UP000758652">
    <property type="component" value="Unassembled WGS sequence"/>
</dbReference>
<dbReference type="SUPFAM" id="SSF56784">
    <property type="entry name" value="HAD-like"/>
    <property type="match status" value="1"/>
</dbReference>
<gene>
    <name evidence="1" type="ORF">INF30_08940</name>
</gene>
<dbReference type="SFLD" id="SFLDG01140">
    <property type="entry name" value="C2.B:_Phosphomannomutase_and_P"/>
    <property type="match status" value="1"/>
</dbReference>
<keyword evidence="1" id="KW-0378">Hydrolase</keyword>
<dbReference type="PANTHER" id="PTHR10000">
    <property type="entry name" value="PHOSPHOSERINE PHOSPHATASE"/>
    <property type="match status" value="1"/>
</dbReference>
<sequence length="273" mass="30127">MDYQVLVLDLDGTLTNSKKEITPATLEALIDIQKMGKKVVLASGRPTRGVVPLARQLHLSDYGSYILSFNGARITDCRSGEVMYNRCLPKDALPDVFRLASAFARDGADILTYTEDHIISGIHPNRYTQLESRINHMPVLERSDFLSAIPPQANKLLATGEPEVISRMKDAMAQHFRSYLSIYCSDPFFLEIMPRGVDKAHALVKLLGSIGLSTEQMICCGDGYNDITMIETAGLGVAMANAQPPVLDSADYITKSNDEDGVLHVINTFMRRS</sequence>
<dbReference type="SFLD" id="SFLDG01144">
    <property type="entry name" value="C2.B.4:_PGP_Like"/>
    <property type="match status" value="1"/>
</dbReference>
<dbReference type="InterPro" id="IPR023214">
    <property type="entry name" value="HAD_sf"/>
</dbReference>
<dbReference type="RefSeq" id="WP_076779440.1">
    <property type="nucleotide sequence ID" value="NZ_JADCKL010000006.1"/>
</dbReference>
<name>A0ABR9RKA9_9FIRM</name>
<dbReference type="NCBIfam" id="TIGR00099">
    <property type="entry name" value="Cof-subfamily"/>
    <property type="match status" value="1"/>
</dbReference>
<dbReference type="EMBL" id="JADCKL010000006">
    <property type="protein sequence ID" value="MBE5063388.1"/>
    <property type="molecule type" value="Genomic_DNA"/>
</dbReference>
<accession>A0ABR9RKA9</accession>
<evidence type="ECO:0000313" key="1">
    <source>
        <dbReference type="EMBL" id="MBE5063388.1"/>
    </source>
</evidence>
<dbReference type="InterPro" id="IPR036412">
    <property type="entry name" value="HAD-like_sf"/>
</dbReference>
<comment type="caution">
    <text evidence="1">The sequence shown here is derived from an EMBL/GenBank/DDBJ whole genome shotgun (WGS) entry which is preliminary data.</text>
</comment>
<dbReference type="PROSITE" id="PS01229">
    <property type="entry name" value="COF_2"/>
    <property type="match status" value="1"/>
</dbReference>
<protein>
    <submittedName>
        <fullName evidence="1">Cof-type HAD-IIB family hydrolase</fullName>
    </submittedName>
</protein>